<protein>
    <submittedName>
        <fullName evidence="2">AAEL003185-PA</fullName>
    </submittedName>
</protein>
<dbReference type="AlphaFoldDB" id="Q17G34"/>
<evidence type="ECO:0000256" key="1">
    <source>
        <dbReference type="SAM" id="SignalP"/>
    </source>
</evidence>
<reference evidence="2" key="2">
    <citation type="journal article" date="2007" name="Science">
        <title>Genome sequence of Aedes aegypti, a major arbovirus vector.</title>
        <authorList>
            <person name="Nene V."/>
            <person name="Wortman J.R."/>
            <person name="Lawson D."/>
            <person name="Haas B."/>
            <person name="Kodira C."/>
            <person name="Tu Z.J."/>
            <person name="Loftus B."/>
            <person name="Xi Z."/>
            <person name="Megy K."/>
            <person name="Grabherr M."/>
            <person name="Ren Q."/>
            <person name="Zdobnov E.M."/>
            <person name="Lobo N.F."/>
            <person name="Campbell K.S."/>
            <person name="Brown S.E."/>
            <person name="Bonaldo M.F."/>
            <person name="Zhu J."/>
            <person name="Sinkins S.P."/>
            <person name="Hogenkamp D.G."/>
            <person name="Amedeo P."/>
            <person name="Arensburger P."/>
            <person name="Atkinson P.W."/>
            <person name="Bidwell S."/>
            <person name="Biedler J."/>
            <person name="Birney E."/>
            <person name="Bruggner R.V."/>
            <person name="Costas J."/>
            <person name="Coy M.R."/>
            <person name="Crabtree J."/>
            <person name="Crawford M."/>
            <person name="Debruyn B."/>
            <person name="Decaprio D."/>
            <person name="Eiglmeier K."/>
            <person name="Eisenstadt E."/>
            <person name="El-Dorry H."/>
            <person name="Gelbart W.M."/>
            <person name="Gomes S.L."/>
            <person name="Hammond M."/>
            <person name="Hannick L.I."/>
            <person name="Hogan J.R."/>
            <person name="Holmes M.H."/>
            <person name="Jaffe D."/>
            <person name="Johnston J.S."/>
            <person name="Kennedy R.C."/>
            <person name="Koo H."/>
            <person name="Kravitz S."/>
            <person name="Kriventseva E.V."/>
            <person name="Kulp D."/>
            <person name="Labutti K."/>
            <person name="Lee E."/>
            <person name="Li S."/>
            <person name="Lovin D.D."/>
            <person name="Mao C."/>
            <person name="Mauceli E."/>
            <person name="Menck C.F."/>
            <person name="Miller J.R."/>
            <person name="Montgomery P."/>
            <person name="Mori A."/>
            <person name="Nascimento A.L."/>
            <person name="Naveira H.F."/>
            <person name="Nusbaum C."/>
            <person name="O'leary S."/>
            <person name="Orvis J."/>
            <person name="Pertea M."/>
            <person name="Quesneville H."/>
            <person name="Reidenbach K.R."/>
            <person name="Rogers Y.H."/>
            <person name="Roth C.W."/>
            <person name="Schneider J.R."/>
            <person name="Schatz M."/>
            <person name="Shumway M."/>
            <person name="Stanke M."/>
            <person name="Stinson E.O."/>
            <person name="Tubio J.M."/>
            <person name="Vanzee J.P."/>
            <person name="Verjovski-Almeida S."/>
            <person name="Werner D."/>
            <person name="White O."/>
            <person name="Wyder S."/>
            <person name="Zeng Q."/>
            <person name="Zhao Q."/>
            <person name="Zhao Y."/>
            <person name="Hill C.A."/>
            <person name="Raikhel A.S."/>
            <person name="Soares M.B."/>
            <person name="Knudson D.L."/>
            <person name="Lee N.H."/>
            <person name="Galagan J."/>
            <person name="Salzberg S.L."/>
            <person name="Paulsen I.T."/>
            <person name="Dimopoulos G."/>
            <person name="Collins F.H."/>
            <person name="Birren B."/>
            <person name="Fraser-Liggett C.M."/>
            <person name="Severson D.W."/>
        </authorList>
    </citation>
    <scope>NUCLEOTIDE SEQUENCE [LARGE SCALE GENOMIC DNA]</scope>
    <source>
        <strain evidence="2">Liverpool</strain>
    </source>
</reference>
<evidence type="ECO:0000313" key="3">
    <source>
        <dbReference type="Proteomes" id="UP000682892"/>
    </source>
</evidence>
<name>Q17G34_AEDAE</name>
<reference evidence="2" key="3">
    <citation type="submission" date="2012-09" db="EMBL/GenBank/DDBJ databases">
        <authorList>
            <consortium name="VectorBase"/>
        </authorList>
    </citation>
    <scope>NUCLEOTIDE SEQUENCE</scope>
    <source>
        <strain evidence="2">Liverpool</strain>
    </source>
</reference>
<dbReference type="EMBL" id="CH477266">
    <property type="protein sequence ID" value="EAT45551.1"/>
    <property type="molecule type" value="Genomic_DNA"/>
</dbReference>
<dbReference type="eggNOG" id="ENOG502TDHH">
    <property type="taxonomic scope" value="Eukaryota"/>
</dbReference>
<gene>
    <name evidence="2" type="ORF">AaeL_AAEL003185</name>
</gene>
<evidence type="ECO:0000313" key="2">
    <source>
        <dbReference type="EMBL" id="EAT45551.1"/>
    </source>
</evidence>
<dbReference type="HOGENOM" id="CLU_1836751_0_0_1"/>
<sequence length="140" mass="16392">MRTTWMLLLLGQLALGQQNSNFCLKGFEKVLEYDKCDYYAFGPLFMSSYCNWQHQLEYGITKTFCCGGICAYCFEQIDNIDSDSSDNSESADINLTTVLPDDYGRSFDVSREQFKFEEIMTTRLKRMMNKFFHKNNTIEH</sequence>
<keyword evidence="1" id="KW-0732">Signal</keyword>
<feature type="chain" id="PRO_5014307876" evidence="1">
    <location>
        <begin position="17"/>
        <end position="140"/>
    </location>
</feature>
<feature type="signal peptide" evidence="1">
    <location>
        <begin position="1"/>
        <end position="16"/>
    </location>
</feature>
<accession>Q17G34</accession>
<dbReference type="OMA" id="ICAYCFE"/>
<reference evidence="2" key="1">
    <citation type="submission" date="2005-10" db="EMBL/GenBank/DDBJ databases">
        <authorList>
            <person name="Loftus B.J."/>
            <person name="Nene V.M."/>
            <person name="Hannick L.I."/>
            <person name="Bidwell S."/>
            <person name="Haas B."/>
            <person name="Amedeo P."/>
            <person name="Orvis J."/>
            <person name="Wortman J.R."/>
            <person name="White O.R."/>
            <person name="Salzberg S."/>
            <person name="Shumway M."/>
            <person name="Koo H."/>
            <person name="Zhao Y."/>
            <person name="Holmes M."/>
            <person name="Miller J."/>
            <person name="Schatz M."/>
            <person name="Pop M."/>
            <person name="Pai G."/>
            <person name="Utterback T."/>
            <person name="Rogers Y.-H."/>
            <person name="Kravitz S."/>
            <person name="Fraser C.M."/>
        </authorList>
    </citation>
    <scope>NUCLEOTIDE SEQUENCE</scope>
    <source>
        <strain evidence="2">Liverpool</strain>
    </source>
</reference>
<organism evidence="2 3">
    <name type="scientific">Aedes aegypti</name>
    <name type="common">Yellowfever mosquito</name>
    <name type="synonym">Culex aegypti</name>
    <dbReference type="NCBI Taxonomy" id="7159"/>
    <lineage>
        <taxon>Eukaryota</taxon>
        <taxon>Metazoa</taxon>
        <taxon>Ecdysozoa</taxon>
        <taxon>Arthropoda</taxon>
        <taxon>Hexapoda</taxon>
        <taxon>Insecta</taxon>
        <taxon>Pterygota</taxon>
        <taxon>Neoptera</taxon>
        <taxon>Endopterygota</taxon>
        <taxon>Diptera</taxon>
        <taxon>Nematocera</taxon>
        <taxon>Culicoidea</taxon>
        <taxon>Culicidae</taxon>
        <taxon>Culicinae</taxon>
        <taxon>Aedini</taxon>
        <taxon>Aedes</taxon>
        <taxon>Stegomyia</taxon>
    </lineage>
</organism>
<dbReference type="PaxDb" id="7159-AAEL003185-PA"/>
<dbReference type="Proteomes" id="UP000682892">
    <property type="component" value="Unassembled WGS sequence"/>
</dbReference>
<dbReference type="PhylomeDB" id="Q17G34"/>
<proteinExistence type="predicted"/>